<dbReference type="InterPro" id="IPR022907">
    <property type="entry name" value="VapC_family"/>
</dbReference>
<proteinExistence type="inferred from homology"/>
<dbReference type="Pfam" id="PF01850">
    <property type="entry name" value="PIN"/>
    <property type="match status" value="1"/>
</dbReference>
<keyword evidence="1 6" id="KW-1277">Toxin-antitoxin system</keyword>
<keyword evidence="5 6" id="KW-0460">Magnesium</keyword>
<name>A0ABS9Q4A0_9MICO</name>
<evidence type="ECO:0000256" key="1">
    <source>
        <dbReference type="ARBA" id="ARBA00022649"/>
    </source>
</evidence>
<feature type="binding site" evidence="6">
    <location>
        <position position="7"/>
    </location>
    <ligand>
        <name>Mg(2+)</name>
        <dbReference type="ChEBI" id="CHEBI:18420"/>
    </ligand>
</feature>
<dbReference type="InterPro" id="IPR029060">
    <property type="entry name" value="PIN-like_dom_sf"/>
</dbReference>
<keyword evidence="2 6" id="KW-0540">Nuclease</keyword>
<keyword evidence="9" id="KW-1185">Reference proteome</keyword>
<organism evidence="8 9">
    <name type="scientific">Arsenicicoccus bolidensis</name>
    <dbReference type="NCBI Taxonomy" id="229480"/>
    <lineage>
        <taxon>Bacteria</taxon>
        <taxon>Bacillati</taxon>
        <taxon>Actinomycetota</taxon>
        <taxon>Actinomycetes</taxon>
        <taxon>Micrococcales</taxon>
        <taxon>Intrasporangiaceae</taxon>
        <taxon>Arsenicicoccus</taxon>
    </lineage>
</organism>
<evidence type="ECO:0000256" key="3">
    <source>
        <dbReference type="ARBA" id="ARBA00022723"/>
    </source>
</evidence>
<dbReference type="InterPro" id="IPR006226">
    <property type="entry name" value="Mtu_PIN"/>
</dbReference>
<evidence type="ECO:0000256" key="5">
    <source>
        <dbReference type="ARBA" id="ARBA00022842"/>
    </source>
</evidence>
<feature type="binding site" evidence="6">
    <location>
        <position position="97"/>
    </location>
    <ligand>
        <name>Mg(2+)</name>
        <dbReference type="ChEBI" id="CHEBI:18420"/>
    </ligand>
</feature>
<evidence type="ECO:0000259" key="7">
    <source>
        <dbReference type="Pfam" id="PF01850"/>
    </source>
</evidence>
<evidence type="ECO:0000256" key="6">
    <source>
        <dbReference type="HAMAP-Rule" id="MF_00265"/>
    </source>
</evidence>
<feature type="domain" description="PIN" evidence="7">
    <location>
        <begin position="4"/>
        <end position="118"/>
    </location>
</feature>
<keyword evidence="3 6" id="KW-0479">Metal-binding</keyword>
<dbReference type="SUPFAM" id="SSF88723">
    <property type="entry name" value="PIN domain-like"/>
    <property type="match status" value="1"/>
</dbReference>
<dbReference type="EC" id="3.1.-.-" evidence="6"/>
<dbReference type="Gene3D" id="3.40.50.1010">
    <property type="entry name" value="5'-nuclease"/>
    <property type="match status" value="1"/>
</dbReference>
<dbReference type="Proteomes" id="UP001521931">
    <property type="component" value="Unassembled WGS sequence"/>
</dbReference>
<reference evidence="8 9" key="1">
    <citation type="submission" date="2022-02" db="EMBL/GenBank/DDBJ databases">
        <title>Uncovering new skin microbiome diversity through culturing and metagenomics.</title>
        <authorList>
            <person name="Conlan S."/>
            <person name="Deming C."/>
            <person name="Nisc Comparative Sequencing Program N."/>
            <person name="Segre J.A."/>
        </authorList>
    </citation>
    <scope>NUCLEOTIDE SEQUENCE [LARGE SCALE GENOMIC DNA]</scope>
    <source>
        <strain evidence="8 9">ACRQZ</strain>
    </source>
</reference>
<dbReference type="EMBL" id="JAKRCV010000042">
    <property type="protein sequence ID" value="MCG7322687.1"/>
    <property type="molecule type" value="Genomic_DNA"/>
</dbReference>
<dbReference type="RefSeq" id="WP_239265005.1">
    <property type="nucleotide sequence ID" value="NZ_DAMCVA010000021.1"/>
</dbReference>
<dbReference type="NCBIfam" id="TIGR00028">
    <property type="entry name" value="Mtu_PIN_fam"/>
    <property type="match status" value="1"/>
</dbReference>
<evidence type="ECO:0000256" key="2">
    <source>
        <dbReference type="ARBA" id="ARBA00022722"/>
    </source>
</evidence>
<keyword evidence="4 6" id="KW-0378">Hydrolase</keyword>
<sequence>MSTYLLDANVLIALVLAEHEHHDRAARWISDVEAFALCPVVQGSLVRFLLRLGETAGTARSILGGVQAHPSCAWWPDDLSYAEVDLAGVRGHRQVTDVYLAGLAARHGGLLATLDQPLSALRPEQVVLIP</sequence>
<evidence type="ECO:0000256" key="4">
    <source>
        <dbReference type="ARBA" id="ARBA00022801"/>
    </source>
</evidence>
<comment type="similarity">
    <text evidence="6">Belongs to the PINc/VapC protein family.</text>
</comment>
<dbReference type="HAMAP" id="MF_00265">
    <property type="entry name" value="VapC_Nob1"/>
    <property type="match status" value="1"/>
</dbReference>
<protein>
    <recommendedName>
        <fullName evidence="6">Ribonuclease VapC</fullName>
        <shortName evidence="6">RNase VapC</shortName>
        <ecNumber evidence="6">3.1.-.-</ecNumber>
    </recommendedName>
    <alternativeName>
        <fullName evidence="6">Toxin VapC</fullName>
    </alternativeName>
</protein>
<evidence type="ECO:0000313" key="8">
    <source>
        <dbReference type="EMBL" id="MCG7322687.1"/>
    </source>
</evidence>
<comment type="function">
    <text evidence="6">Toxic component of a toxin-antitoxin (TA) system. An RNase.</text>
</comment>
<keyword evidence="6" id="KW-0800">Toxin</keyword>
<accession>A0ABS9Q4A0</accession>
<gene>
    <name evidence="6" type="primary">vapC</name>
    <name evidence="8" type="ORF">MHL29_12450</name>
</gene>
<evidence type="ECO:0000313" key="9">
    <source>
        <dbReference type="Proteomes" id="UP001521931"/>
    </source>
</evidence>
<dbReference type="InterPro" id="IPR002716">
    <property type="entry name" value="PIN_dom"/>
</dbReference>
<comment type="cofactor">
    <cofactor evidence="6">
        <name>Mg(2+)</name>
        <dbReference type="ChEBI" id="CHEBI:18420"/>
    </cofactor>
</comment>
<comment type="caution">
    <text evidence="8">The sequence shown here is derived from an EMBL/GenBank/DDBJ whole genome shotgun (WGS) entry which is preliminary data.</text>
</comment>